<name>A0A0P5DHP6_9CRUS</name>
<comment type="caution">
    <text evidence="1">The sequence shown here is derived from an EMBL/GenBank/DDBJ whole genome shotgun (WGS) entry which is preliminary data.</text>
</comment>
<dbReference type="Proteomes" id="UP000076858">
    <property type="component" value="Unassembled WGS sequence"/>
</dbReference>
<dbReference type="AlphaFoldDB" id="A0A0P5DHP6"/>
<evidence type="ECO:0000313" key="2">
    <source>
        <dbReference type="Proteomes" id="UP000076858"/>
    </source>
</evidence>
<organism evidence="1 2">
    <name type="scientific">Daphnia magna</name>
    <dbReference type="NCBI Taxonomy" id="35525"/>
    <lineage>
        <taxon>Eukaryota</taxon>
        <taxon>Metazoa</taxon>
        <taxon>Ecdysozoa</taxon>
        <taxon>Arthropoda</taxon>
        <taxon>Crustacea</taxon>
        <taxon>Branchiopoda</taxon>
        <taxon>Diplostraca</taxon>
        <taxon>Cladocera</taxon>
        <taxon>Anomopoda</taxon>
        <taxon>Daphniidae</taxon>
        <taxon>Daphnia</taxon>
    </lineage>
</organism>
<dbReference type="EMBL" id="LRGB01003123">
    <property type="protein sequence ID" value="KZS04577.1"/>
    <property type="molecule type" value="Genomic_DNA"/>
</dbReference>
<protein>
    <submittedName>
        <fullName evidence="1">Uncharacterized protein</fullName>
    </submittedName>
</protein>
<gene>
    <name evidence="1" type="ORF">APZ42_032911</name>
</gene>
<reference evidence="1 2" key="1">
    <citation type="submission" date="2016-03" db="EMBL/GenBank/DDBJ databases">
        <title>EvidentialGene: Evidence-directed Construction of Genes on Genomes.</title>
        <authorList>
            <person name="Gilbert D.G."/>
            <person name="Choi J.-H."/>
            <person name="Mockaitis K."/>
            <person name="Colbourne J."/>
            <person name="Pfrender M."/>
        </authorList>
    </citation>
    <scope>NUCLEOTIDE SEQUENCE [LARGE SCALE GENOMIC DNA]</scope>
    <source>
        <strain evidence="1 2">Xinb3</strain>
        <tissue evidence="1">Complete organism</tissue>
    </source>
</reference>
<proteinExistence type="predicted"/>
<accession>A0A0P5DHP6</accession>
<keyword evidence="2" id="KW-1185">Reference proteome</keyword>
<evidence type="ECO:0000313" key="1">
    <source>
        <dbReference type="EMBL" id="KZS04577.1"/>
    </source>
</evidence>
<sequence length="77" mass="9131">MSHSMANNEKRAFEVFSPSRRGFNEVYRKSNDWLENRKFAVVSCHVNRSRSIKKKFSFVFDDCRHYGCSQPNNQINP</sequence>